<comment type="caution">
    <text evidence="3">The sequence shown here is derived from an EMBL/GenBank/DDBJ whole genome shotgun (WGS) entry which is preliminary data.</text>
</comment>
<gene>
    <name evidence="3" type="ORF">ERUC_LOCUS44743</name>
</gene>
<feature type="domain" description="Armadillo-like repeats" evidence="2">
    <location>
        <begin position="191"/>
        <end position="251"/>
    </location>
</feature>
<feature type="domain" description="Armadillo-like repeats" evidence="2">
    <location>
        <begin position="273"/>
        <end position="305"/>
    </location>
</feature>
<dbReference type="PANTHER" id="PTHR36793:SF2">
    <property type="entry name" value="TRANSMEMBRANE PROTEIN"/>
    <property type="match status" value="1"/>
</dbReference>
<sequence length="377" mass="42108">MASLLLPSSKLLLHSRTQHNVQPFHIPLSSPKTPFSISSASLRQHSTFVSASKTQSEAFTAAKTKTENKKQPVKKVLSEEEEVEEEVEEDMLWIQEKALDLVGFTGTVAQAIPGPRVGDTKLPWMLAVPLTYAVTTLVTAVVKTVNNVSSPDAQRKKLVNQNAMLCESIDALLEREGTMSRFELKAIEEKTEFNMVEILRKYIYYALNDKPFNPDLIENLIHLRRASGLIEAQIPEVLNEISRRIVKEKGKSKSKPIKNKSFFVVTIFSIFAGPVVMNKQGFTEKGFKRKLAVQTLFGKIFYLSEVPDFCLKDDSLVVKEIFGVTDEDAEKLRIQALAEAGDLDSLEKMVEFEKVADSSSSSDTEDSNEDDDSITSP</sequence>
<organism evidence="3 4">
    <name type="scientific">Eruca vesicaria subsp. sativa</name>
    <name type="common">Garden rocket</name>
    <name type="synonym">Eruca sativa</name>
    <dbReference type="NCBI Taxonomy" id="29727"/>
    <lineage>
        <taxon>Eukaryota</taxon>
        <taxon>Viridiplantae</taxon>
        <taxon>Streptophyta</taxon>
        <taxon>Embryophyta</taxon>
        <taxon>Tracheophyta</taxon>
        <taxon>Spermatophyta</taxon>
        <taxon>Magnoliopsida</taxon>
        <taxon>eudicotyledons</taxon>
        <taxon>Gunneridae</taxon>
        <taxon>Pentapetalae</taxon>
        <taxon>rosids</taxon>
        <taxon>malvids</taxon>
        <taxon>Brassicales</taxon>
        <taxon>Brassicaceae</taxon>
        <taxon>Brassiceae</taxon>
        <taxon>Eruca</taxon>
    </lineage>
</organism>
<dbReference type="AlphaFoldDB" id="A0ABC8M9S0"/>
<evidence type="ECO:0000313" key="3">
    <source>
        <dbReference type="EMBL" id="CAH8392260.1"/>
    </source>
</evidence>
<dbReference type="Pfam" id="PF22915">
    <property type="entry name" value="ARMH5"/>
    <property type="match status" value="2"/>
</dbReference>
<feature type="compositionally biased region" description="Acidic residues" evidence="1">
    <location>
        <begin position="363"/>
        <end position="377"/>
    </location>
</feature>
<evidence type="ECO:0000313" key="4">
    <source>
        <dbReference type="Proteomes" id="UP001642260"/>
    </source>
</evidence>
<proteinExistence type="predicted"/>
<evidence type="ECO:0000259" key="2">
    <source>
        <dbReference type="Pfam" id="PF22915"/>
    </source>
</evidence>
<accession>A0ABC8M9S0</accession>
<dbReference type="EMBL" id="CAKOAT010988487">
    <property type="protein sequence ID" value="CAH8392260.1"/>
    <property type="molecule type" value="Genomic_DNA"/>
</dbReference>
<feature type="region of interest" description="Disordered" evidence="1">
    <location>
        <begin position="354"/>
        <end position="377"/>
    </location>
</feature>
<reference evidence="3 4" key="1">
    <citation type="submission" date="2022-03" db="EMBL/GenBank/DDBJ databases">
        <authorList>
            <person name="Macdonald S."/>
            <person name="Ahmed S."/>
            <person name="Newling K."/>
        </authorList>
    </citation>
    <scope>NUCLEOTIDE SEQUENCE [LARGE SCALE GENOMIC DNA]</scope>
</reference>
<dbReference type="InterPro" id="IPR055241">
    <property type="entry name" value="Armadillo_rpt_dom"/>
</dbReference>
<protein>
    <recommendedName>
        <fullName evidence="2">Armadillo-like repeats domain-containing protein</fullName>
    </recommendedName>
</protein>
<dbReference type="Proteomes" id="UP001642260">
    <property type="component" value="Unassembled WGS sequence"/>
</dbReference>
<name>A0ABC8M9S0_ERUVS</name>
<keyword evidence="4" id="KW-1185">Reference proteome</keyword>
<dbReference type="PANTHER" id="PTHR36793">
    <property type="entry name" value="RIBOSOMAL RNA SMALL SUBUNIT METHYLTRANSFERASE J"/>
    <property type="match status" value="1"/>
</dbReference>
<evidence type="ECO:0000256" key="1">
    <source>
        <dbReference type="SAM" id="MobiDB-lite"/>
    </source>
</evidence>